<accession>A0A1M7UQV7</accession>
<dbReference type="InterPro" id="IPR009057">
    <property type="entry name" value="Homeodomain-like_sf"/>
</dbReference>
<evidence type="ECO:0000313" key="7">
    <source>
        <dbReference type="Proteomes" id="UP000184096"/>
    </source>
</evidence>
<dbReference type="RefSeq" id="WP_072823811.1">
    <property type="nucleotide sequence ID" value="NZ_LT670849.1"/>
</dbReference>
<evidence type="ECO:0000256" key="1">
    <source>
        <dbReference type="ARBA" id="ARBA00023015"/>
    </source>
</evidence>
<dbReference type="Proteomes" id="UP000184096">
    <property type="component" value="Chromosome I"/>
</dbReference>
<dbReference type="SUPFAM" id="SSF46689">
    <property type="entry name" value="Homeodomain-like"/>
    <property type="match status" value="1"/>
</dbReference>
<name>A0A1M7UQV7_9BRAD</name>
<dbReference type="EMBL" id="LT670849">
    <property type="protein sequence ID" value="SHN85267.1"/>
    <property type="molecule type" value="Genomic_DNA"/>
</dbReference>
<dbReference type="InterPro" id="IPR001647">
    <property type="entry name" value="HTH_TetR"/>
</dbReference>
<sequence>MARPREFDEAAVLDAAIEKFWQRGYEATSVRDLADEMNIAGASLYNAFGDKRSLYARALNRYLDQTFRERINRIEPKLPPRDAIVAFLQEIVKRSLTDKQRRGCMLVNSAIESAPYDAEFLDIVAAFLDEVERFFLRCVSNGQRDGTITKAHSAEDLSKSLLGILLGIRVLARVRPERKLLEGLLRPVVELLDSAPSVRRRRSRYATPIRA</sequence>
<dbReference type="SUPFAM" id="SSF48498">
    <property type="entry name" value="Tetracyclin repressor-like, C-terminal domain"/>
    <property type="match status" value="1"/>
</dbReference>
<feature type="domain" description="HTH tetR-type" evidence="5">
    <location>
        <begin position="6"/>
        <end position="66"/>
    </location>
</feature>
<evidence type="ECO:0000256" key="2">
    <source>
        <dbReference type="ARBA" id="ARBA00023125"/>
    </source>
</evidence>
<dbReference type="Gene3D" id="1.10.357.10">
    <property type="entry name" value="Tetracycline Repressor, domain 2"/>
    <property type="match status" value="1"/>
</dbReference>
<dbReference type="PROSITE" id="PS01081">
    <property type="entry name" value="HTH_TETR_1"/>
    <property type="match status" value="1"/>
</dbReference>
<dbReference type="InterPro" id="IPR023772">
    <property type="entry name" value="DNA-bd_HTH_TetR-type_CS"/>
</dbReference>
<dbReference type="OrthoDB" id="9795242at2"/>
<evidence type="ECO:0000256" key="3">
    <source>
        <dbReference type="ARBA" id="ARBA00023163"/>
    </source>
</evidence>
<dbReference type="PANTHER" id="PTHR47506">
    <property type="entry name" value="TRANSCRIPTIONAL REGULATORY PROTEIN"/>
    <property type="match status" value="1"/>
</dbReference>
<evidence type="ECO:0000259" key="5">
    <source>
        <dbReference type="PROSITE" id="PS50977"/>
    </source>
</evidence>
<keyword evidence="1" id="KW-0805">Transcription regulation</keyword>
<keyword evidence="2 4" id="KW-0238">DNA-binding</keyword>
<dbReference type="Gene3D" id="1.10.10.60">
    <property type="entry name" value="Homeodomain-like"/>
    <property type="match status" value="1"/>
</dbReference>
<dbReference type="AlphaFoldDB" id="A0A1M7UQV7"/>
<dbReference type="Pfam" id="PF00440">
    <property type="entry name" value="TetR_N"/>
    <property type="match status" value="1"/>
</dbReference>
<organism evidence="6 7">
    <name type="scientific">Bradyrhizobium erythrophlei</name>
    <dbReference type="NCBI Taxonomy" id="1437360"/>
    <lineage>
        <taxon>Bacteria</taxon>
        <taxon>Pseudomonadati</taxon>
        <taxon>Pseudomonadota</taxon>
        <taxon>Alphaproteobacteria</taxon>
        <taxon>Hyphomicrobiales</taxon>
        <taxon>Nitrobacteraceae</taxon>
        <taxon>Bradyrhizobium</taxon>
    </lineage>
</organism>
<feature type="DNA-binding region" description="H-T-H motif" evidence="4">
    <location>
        <begin position="29"/>
        <end position="48"/>
    </location>
</feature>
<evidence type="ECO:0000313" key="6">
    <source>
        <dbReference type="EMBL" id="SHN85267.1"/>
    </source>
</evidence>
<dbReference type="PANTHER" id="PTHR47506:SF1">
    <property type="entry name" value="HTH-TYPE TRANSCRIPTIONAL REGULATOR YJDC"/>
    <property type="match status" value="1"/>
</dbReference>
<dbReference type="InterPro" id="IPR011075">
    <property type="entry name" value="TetR_C"/>
</dbReference>
<evidence type="ECO:0000256" key="4">
    <source>
        <dbReference type="PROSITE-ProRule" id="PRU00335"/>
    </source>
</evidence>
<dbReference type="PROSITE" id="PS50977">
    <property type="entry name" value="HTH_TETR_2"/>
    <property type="match status" value="1"/>
</dbReference>
<dbReference type="InterPro" id="IPR036271">
    <property type="entry name" value="Tet_transcr_reg_TetR-rel_C_sf"/>
</dbReference>
<protein>
    <submittedName>
        <fullName evidence="6">Transcriptional regulator, TetR family</fullName>
    </submittedName>
</protein>
<gene>
    <name evidence="6" type="ORF">SAMN05444170_6226</name>
</gene>
<dbReference type="PRINTS" id="PR00455">
    <property type="entry name" value="HTHTETR"/>
</dbReference>
<dbReference type="Pfam" id="PF16925">
    <property type="entry name" value="TetR_C_13"/>
    <property type="match status" value="1"/>
</dbReference>
<keyword evidence="3" id="KW-0804">Transcription</keyword>
<reference evidence="7" key="1">
    <citation type="submission" date="2016-11" db="EMBL/GenBank/DDBJ databases">
        <authorList>
            <person name="Varghese N."/>
            <person name="Submissions S."/>
        </authorList>
    </citation>
    <scope>NUCLEOTIDE SEQUENCE [LARGE SCALE GENOMIC DNA]</scope>
    <source>
        <strain evidence="7">GAS401</strain>
    </source>
</reference>
<dbReference type="GO" id="GO:0003677">
    <property type="term" value="F:DNA binding"/>
    <property type="evidence" value="ECO:0007669"/>
    <property type="project" value="UniProtKB-UniRule"/>
</dbReference>
<proteinExistence type="predicted"/>
<keyword evidence="7" id="KW-1185">Reference proteome</keyword>